<dbReference type="RefSeq" id="WP_109997137.1">
    <property type="nucleotide sequence ID" value="NZ_CP029619.1"/>
</dbReference>
<proteinExistence type="predicted"/>
<protein>
    <submittedName>
        <fullName evidence="1">Uncharacterized protein</fullName>
    </submittedName>
</protein>
<reference evidence="1 2" key="1">
    <citation type="submission" date="2018-05" db="EMBL/GenBank/DDBJ databases">
        <title>Candidatus Cardinium hertigii Genome Assembly.</title>
        <authorList>
            <person name="Showmaker K.C."/>
            <person name="Walden K.O."/>
            <person name="Fields C.J."/>
            <person name="Lambert K.N."/>
            <person name="Hudson M.E."/>
        </authorList>
    </citation>
    <scope>NUCLEOTIDE SEQUENCE [LARGE SCALE GENOMIC DNA]</scope>
    <source>
        <strain evidence="2">cHgTN10</strain>
    </source>
</reference>
<dbReference type="AlphaFoldDB" id="A0A2Z3LC08"/>
<evidence type="ECO:0000313" key="2">
    <source>
        <dbReference type="Proteomes" id="UP000245872"/>
    </source>
</evidence>
<dbReference type="Proteomes" id="UP000245872">
    <property type="component" value="Chromosome"/>
</dbReference>
<accession>A0A2Z3LC08</accession>
<evidence type="ECO:0000313" key="1">
    <source>
        <dbReference type="EMBL" id="AWN81712.1"/>
    </source>
</evidence>
<dbReference type="KEGG" id="cher:DK880_00384"/>
<dbReference type="EMBL" id="CP029619">
    <property type="protein sequence ID" value="AWN81712.1"/>
    <property type="molecule type" value="Genomic_DNA"/>
</dbReference>
<name>A0A2Z3LC08_9BACT</name>
<gene>
    <name evidence="1" type="ORF">DK880_00384</name>
</gene>
<organism evidence="1 2">
    <name type="scientific">Candidatus Cardinium hertigii</name>
    <dbReference type="NCBI Taxonomy" id="247481"/>
    <lineage>
        <taxon>Bacteria</taxon>
        <taxon>Pseudomonadati</taxon>
        <taxon>Bacteroidota</taxon>
        <taxon>Cytophagia</taxon>
        <taxon>Cytophagales</taxon>
        <taxon>Amoebophilaceae</taxon>
        <taxon>Candidatus Cardinium</taxon>
    </lineage>
</organism>
<keyword evidence="2" id="KW-1185">Reference proteome</keyword>
<sequence length="105" mass="12218">MLVKWIGRIWPELLCEVIQYTKYTNRTKTISKKLRITAKSTEEYTEEKLIRYYKKCFKKPQLLKSKHAGFLTHPAERNFSITTIDLAYNAIGSEGAKTLAATIKF</sequence>